<evidence type="ECO:0000259" key="2">
    <source>
        <dbReference type="Pfam" id="PF02872"/>
    </source>
</evidence>
<proteinExistence type="inferred from homology"/>
<dbReference type="STRING" id="1246637.MTBBW1_410090"/>
<sequence length="502" mass="56090">MQHFIRLAILLLLAFFCSPNYLLWCKPLHINLVYISNMPNIESRKDSGGLSEFATLLVRQRRENKHLLFLHGGDSLGPSALSSFDRGAHMIDILNTLMPDAMAVAKREFSYKEDEFILRTYEAAFPMLNANIIDPMGNGGRFEGIESQLLYEYGQYKIGIFAIIDPEVVSAFRTERISIANSSETIQQISNKLRTMDADLVILMTGYNIPERESLLADGTIDILLQSDSRMDEVVPTEKGLYIRQGSDDRLAVTVELKLDRDINKNLIWSNSVKMVPLKDLPPEPELARQIDGYLAHLTQLMDKELGKTLTSLDTTRKAVRTGENAFGNLAADSLRAWHGADIALINGGGIRGNKIYPPGTILTRRDIQSELPFRNTSTVIQVKGSQLLIALENGLSRIEEEKGCFPHVSGIVVRYSPEAPPGKRVISVMAGNAPLHPDANYRVATLDFIAQGGDGYEIFKQCKILQDHRTSQLLWEILRTHIQEKSSVSPTIDGRLIQVSE</sequence>
<dbReference type="EMBL" id="FWEV01000283">
    <property type="protein sequence ID" value="SLM31735.1"/>
    <property type="molecule type" value="Genomic_DNA"/>
</dbReference>
<keyword evidence="1" id="KW-0378">Hydrolase</keyword>
<dbReference type="AlphaFoldDB" id="A0A1W1HH43"/>
<dbReference type="InterPro" id="IPR029052">
    <property type="entry name" value="Metallo-depent_PP-like"/>
</dbReference>
<dbReference type="InterPro" id="IPR036907">
    <property type="entry name" value="5'-Nucleotdase_C_sf"/>
</dbReference>
<accession>A0A1W1HH43</accession>
<dbReference type="PRINTS" id="PR01607">
    <property type="entry name" value="APYRASEFAMLY"/>
</dbReference>
<dbReference type="Pfam" id="PF02872">
    <property type="entry name" value="5_nucleotid_C"/>
    <property type="match status" value="1"/>
</dbReference>
<dbReference type="SUPFAM" id="SSF55816">
    <property type="entry name" value="5'-nucleotidase (syn. UDP-sugar hydrolase), C-terminal domain"/>
    <property type="match status" value="1"/>
</dbReference>
<organism evidence="3 4">
    <name type="scientific">Desulfamplus magnetovallimortis</name>
    <dbReference type="NCBI Taxonomy" id="1246637"/>
    <lineage>
        <taxon>Bacteria</taxon>
        <taxon>Pseudomonadati</taxon>
        <taxon>Thermodesulfobacteriota</taxon>
        <taxon>Desulfobacteria</taxon>
        <taxon>Desulfobacterales</taxon>
        <taxon>Desulfobacteraceae</taxon>
        <taxon>Desulfamplus</taxon>
    </lineage>
</organism>
<dbReference type="OrthoDB" id="9803927at2"/>
<feature type="domain" description="5'-Nucleotidase C-terminal" evidence="2">
    <location>
        <begin position="313"/>
        <end position="462"/>
    </location>
</feature>
<evidence type="ECO:0000313" key="4">
    <source>
        <dbReference type="Proteomes" id="UP000191931"/>
    </source>
</evidence>
<keyword evidence="1" id="KW-0547">Nucleotide-binding</keyword>
<dbReference type="GO" id="GO:0016787">
    <property type="term" value="F:hydrolase activity"/>
    <property type="evidence" value="ECO:0007669"/>
    <property type="project" value="UniProtKB-KW"/>
</dbReference>
<dbReference type="SUPFAM" id="SSF56300">
    <property type="entry name" value="Metallo-dependent phosphatases"/>
    <property type="match status" value="1"/>
</dbReference>
<dbReference type="PANTHER" id="PTHR11575">
    <property type="entry name" value="5'-NUCLEOTIDASE-RELATED"/>
    <property type="match status" value="1"/>
</dbReference>
<dbReference type="Proteomes" id="UP000191931">
    <property type="component" value="Unassembled WGS sequence"/>
</dbReference>
<dbReference type="Gene3D" id="3.60.21.10">
    <property type="match status" value="1"/>
</dbReference>
<reference evidence="3 4" key="1">
    <citation type="submission" date="2017-03" db="EMBL/GenBank/DDBJ databases">
        <authorList>
            <person name="Afonso C.L."/>
            <person name="Miller P.J."/>
            <person name="Scott M.A."/>
            <person name="Spackman E."/>
            <person name="Goraichik I."/>
            <person name="Dimitrov K.M."/>
            <person name="Suarez D.L."/>
            <person name="Swayne D.E."/>
        </authorList>
    </citation>
    <scope>NUCLEOTIDE SEQUENCE [LARGE SCALE GENOMIC DNA]</scope>
    <source>
        <strain evidence="3">PRJEB14757</strain>
    </source>
</reference>
<name>A0A1W1HH43_9BACT</name>
<dbReference type="RefSeq" id="WP_080800773.1">
    <property type="nucleotide sequence ID" value="NZ_LT828541.1"/>
</dbReference>
<comment type="similarity">
    <text evidence="1">Belongs to the 5'-nucleotidase family.</text>
</comment>
<dbReference type="InterPro" id="IPR008334">
    <property type="entry name" value="5'-Nucleotdase_C"/>
</dbReference>
<dbReference type="PANTHER" id="PTHR11575:SF24">
    <property type="entry name" value="5'-NUCLEOTIDASE"/>
    <property type="match status" value="1"/>
</dbReference>
<gene>
    <name evidence="3" type="ORF">MTBBW1_410090</name>
</gene>
<dbReference type="GO" id="GO:0000166">
    <property type="term" value="F:nucleotide binding"/>
    <property type="evidence" value="ECO:0007669"/>
    <property type="project" value="UniProtKB-KW"/>
</dbReference>
<dbReference type="GO" id="GO:0009166">
    <property type="term" value="P:nucleotide catabolic process"/>
    <property type="evidence" value="ECO:0007669"/>
    <property type="project" value="InterPro"/>
</dbReference>
<protein>
    <submittedName>
        <fullName evidence="3">Putative 5'-Nucleotidase domain-containing protein</fullName>
    </submittedName>
</protein>
<evidence type="ECO:0000256" key="1">
    <source>
        <dbReference type="RuleBase" id="RU362119"/>
    </source>
</evidence>
<dbReference type="InterPro" id="IPR006179">
    <property type="entry name" value="5_nucleotidase/apyrase"/>
</dbReference>
<keyword evidence="4" id="KW-1185">Reference proteome</keyword>
<evidence type="ECO:0000313" key="3">
    <source>
        <dbReference type="EMBL" id="SLM31735.1"/>
    </source>
</evidence>
<dbReference type="Gene3D" id="3.90.780.10">
    <property type="entry name" value="5'-Nucleotidase, C-terminal domain"/>
    <property type="match status" value="1"/>
</dbReference>